<dbReference type="OrthoDB" id="3637754at2759"/>
<evidence type="ECO:0000313" key="3">
    <source>
        <dbReference type="Proteomes" id="UP000799539"/>
    </source>
</evidence>
<protein>
    <submittedName>
        <fullName evidence="2">Uncharacterized protein</fullName>
    </submittedName>
</protein>
<dbReference type="AlphaFoldDB" id="A0A6A6F1E7"/>
<evidence type="ECO:0000256" key="1">
    <source>
        <dbReference type="SAM" id="MobiDB-lite"/>
    </source>
</evidence>
<gene>
    <name evidence="2" type="ORF">CERZMDRAFT_102538</name>
</gene>
<reference evidence="2" key="1">
    <citation type="journal article" date="2020" name="Stud. Mycol.">
        <title>101 Dothideomycetes genomes: a test case for predicting lifestyles and emergence of pathogens.</title>
        <authorList>
            <person name="Haridas S."/>
            <person name="Albert R."/>
            <person name="Binder M."/>
            <person name="Bloem J."/>
            <person name="Labutti K."/>
            <person name="Salamov A."/>
            <person name="Andreopoulos B."/>
            <person name="Baker S."/>
            <person name="Barry K."/>
            <person name="Bills G."/>
            <person name="Bluhm B."/>
            <person name="Cannon C."/>
            <person name="Castanera R."/>
            <person name="Culley D."/>
            <person name="Daum C."/>
            <person name="Ezra D."/>
            <person name="Gonzalez J."/>
            <person name="Henrissat B."/>
            <person name="Kuo A."/>
            <person name="Liang C."/>
            <person name="Lipzen A."/>
            <person name="Lutzoni F."/>
            <person name="Magnuson J."/>
            <person name="Mondo S."/>
            <person name="Nolan M."/>
            <person name="Ohm R."/>
            <person name="Pangilinan J."/>
            <person name="Park H.-J."/>
            <person name="Ramirez L."/>
            <person name="Alfaro M."/>
            <person name="Sun H."/>
            <person name="Tritt A."/>
            <person name="Yoshinaga Y."/>
            <person name="Zwiers L.-H."/>
            <person name="Turgeon B."/>
            <person name="Goodwin S."/>
            <person name="Spatafora J."/>
            <person name="Crous P."/>
            <person name="Grigoriev I."/>
        </authorList>
    </citation>
    <scope>NUCLEOTIDE SEQUENCE</scope>
    <source>
        <strain evidence="2">SCOH1-5</strain>
    </source>
</reference>
<proteinExistence type="predicted"/>
<dbReference type="EMBL" id="ML992705">
    <property type="protein sequence ID" value="KAF2207253.1"/>
    <property type="molecule type" value="Genomic_DNA"/>
</dbReference>
<dbReference type="Proteomes" id="UP000799539">
    <property type="component" value="Unassembled WGS sequence"/>
</dbReference>
<keyword evidence="3" id="KW-1185">Reference proteome</keyword>
<feature type="region of interest" description="Disordered" evidence="1">
    <location>
        <begin position="126"/>
        <end position="156"/>
    </location>
</feature>
<accession>A0A6A6F1E7</accession>
<evidence type="ECO:0000313" key="2">
    <source>
        <dbReference type="EMBL" id="KAF2207253.1"/>
    </source>
</evidence>
<name>A0A6A6F1E7_9PEZI</name>
<organism evidence="2 3">
    <name type="scientific">Cercospora zeae-maydis SCOH1-5</name>
    <dbReference type="NCBI Taxonomy" id="717836"/>
    <lineage>
        <taxon>Eukaryota</taxon>
        <taxon>Fungi</taxon>
        <taxon>Dikarya</taxon>
        <taxon>Ascomycota</taxon>
        <taxon>Pezizomycotina</taxon>
        <taxon>Dothideomycetes</taxon>
        <taxon>Dothideomycetidae</taxon>
        <taxon>Mycosphaerellales</taxon>
        <taxon>Mycosphaerellaceae</taxon>
        <taxon>Cercospora</taxon>
    </lineage>
</organism>
<sequence length="347" mass="37933">MNQRTGMAMGFTKSLSDVAKKRGMSEEELRNTLVPTQKAIVIKRQEQRMKAAYPSQSLCIHMFMLPNGHRYEALTRQQGGWGTGRKYYDLLQLVNDPSERSYARLHGGNNAIPARSAARNNGTANFNVPSSLPPLASTTRDNDTQCSAPKHNNSSLSIEIPPHRFNTFQHPAVNMSQQQASGSNAVNNAAVPVNTDSEHTVPADGTFETGLKDGDIICGNIKDVIHANLMQLIAKFNTKDVLNMLIEAHRAGPNDTTKVLDTKGLDTRVTKAFRQAAQGHGYGDTQAEVQRFRQEVFNPVARANGRAESRNHAAEKAATEAEISAAADALLDSMEAFDSNDGEDDEE</sequence>